<dbReference type="Pfam" id="PF07907">
    <property type="entry name" value="YibE_F"/>
    <property type="match status" value="1"/>
</dbReference>
<dbReference type="EMBL" id="CP006365">
    <property type="protein sequence ID" value="AGU15903.1"/>
    <property type="molecule type" value="Genomic_DNA"/>
</dbReference>
<dbReference type="KEGG" id="caz:CARG_09030"/>
<feature type="transmembrane region" description="Helical" evidence="2">
    <location>
        <begin position="219"/>
        <end position="237"/>
    </location>
</feature>
<feature type="transmembrane region" description="Helical" evidence="2">
    <location>
        <begin position="414"/>
        <end position="437"/>
    </location>
</feature>
<evidence type="ECO:0000256" key="1">
    <source>
        <dbReference type="SAM" id="MobiDB-lite"/>
    </source>
</evidence>
<organism evidence="3 4">
    <name type="scientific">Corynebacterium argentoratense DSM 44202</name>
    <dbReference type="NCBI Taxonomy" id="1348662"/>
    <lineage>
        <taxon>Bacteria</taxon>
        <taxon>Bacillati</taxon>
        <taxon>Actinomycetota</taxon>
        <taxon>Actinomycetes</taxon>
        <taxon>Mycobacteriales</taxon>
        <taxon>Corynebacteriaceae</taxon>
        <taxon>Corynebacterium</taxon>
    </lineage>
</organism>
<evidence type="ECO:0008006" key="5">
    <source>
        <dbReference type="Google" id="ProtNLM"/>
    </source>
</evidence>
<evidence type="ECO:0000313" key="3">
    <source>
        <dbReference type="EMBL" id="AGU15903.1"/>
    </source>
</evidence>
<evidence type="ECO:0000256" key="2">
    <source>
        <dbReference type="SAM" id="Phobius"/>
    </source>
</evidence>
<dbReference type="OrthoDB" id="5846312at2"/>
<keyword evidence="2" id="KW-0472">Membrane</keyword>
<feature type="transmembrane region" description="Helical" evidence="2">
    <location>
        <begin position="195"/>
        <end position="212"/>
    </location>
</feature>
<protein>
    <recommendedName>
        <fullName evidence="5">YibE/F family protein</fullName>
    </recommendedName>
</protein>
<feature type="transmembrane region" description="Helical" evidence="2">
    <location>
        <begin position="51"/>
        <end position="75"/>
    </location>
</feature>
<dbReference type="GeneID" id="78250535"/>
<proteinExistence type="predicted"/>
<dbReference type="InterPro" id="IPR012507">
    <property type="entry name" value="YibE_F"/>
</dbReference>
<feature type="transmembrane region" description="Helical" evidence="2">
    <location>
        <begin position="310"/>
        <end position="331"/>
    </location>
</feature>
<dbReference type="PATRIC" id="fig|1348662.3.peg.1783"/>
<dbReference type="eggNOG" id="COG5438">
    <property type="taxonomic scope" value="Bacteria"/>
</dbReference>
<sequence length="453" mass="47264">MGRHHKPSGSAASGSSVARTPASSDNDAASGSGWRPRARATGRDYREPFTVVQWVLSIFLMLGAVATVVGLVVLWPASSEPRVAPEFSATSPLPKSQVSGEVVIRDQGTCNTPSVGRVFDSAPVTPLSTQEAQCERAIVQIDSGQNAGKRTLLLIGEHPGDPQLKEGEKVRLAEQESADGQVGYTFTDYQRGHKLLGWGIATALAIVLIGAWRGARSLVGLAITLGAVGVFLIPALLHGGPPLALAVVCGSAVLYLVLYLVHGFSWKTSAALAGTVISLVLAAVLAHLAIGQNQLRGLGNEDNLLIQLYLPDVTVTGLMLCGFIIGALGVLNDVTIAQASTVNELADIEPNANPWRLFAGAMKVGRDHIASMVYTLVLSYTGAALPLLLLLSVADRPFGEVLTSDVMATELLRSAIGALALALAVPITTAIAAFSVVGQRRLDAAAEQGVKLP</sequence>
<feature type="compositionally biased region" description="Low complexity" evidence="1">
    <location>
        <begin position="8"/>
        <end position="33"/>
    </location>
</feature>
<dbReference type="PANTHER" id="PTHR41771">
    <property type="entry name" value="MEMBRANE PROTEIN-RELATED"/>
    <property type="match status" value="1"/>
</dbReference>
<keyword evidence="2" id="KW-0812">Transmembrane</keyword>
<dbReference type="HOGENOM" id="CLU_028166_3_0_11"/>
<feature type="region of interest" description="Disordered" evidence="1">
    <location>
        <begin position="1"/>
        <end position="39"/>
    </location>
</feature>
<reference evidence="3 4" key="1">
    <citation type="journal article" date="2013" name="Genome Announc.">
        <title>Whole-Genome Sequence of the Clinical Strain Corynebacterium argentoratense DSM 44202, Isolated from a Human Throat Specimen.</title>
        <authorList>
            <person name="Bomholt C."/>
            <person name="Glaub A."/>
            <person name="Gravermann K."/>
            <person name="Albersmeier A."/>
            <person name="Brinkrolf K."/>
            <person name="Ruckert C."/>
            <person name="Tauch A."/>
        </authorList>
    </citation>
    <scope>NUCLEOTIDE SEQUENCE [LARGE SCALE GENOMIC DNA]</scope>
    <source>
        <strain evidence="3">DSM 44202</strain>
    </source>
</reference>
<feature type="transmembrane region" description="Helical" evidence="2">
    <location>
        <begin position="243"/>
        <end position="261"/>
    </location>
</feature>
<evidence type="ECO:0000313" key="4">
    <source>
        <dbReference type="Proteomes" id="UP000016943"/>
    </source>
</evidence>
<feature type="transmembrane region" description="Helical" evidence="2">
    <location>
        <begin position="270"/>
        <end position="290"/>
    </location>
</feature>
<dbReference type="Proteomes" id="UP000016943">
    <property type="component" value="Chromosome"/>
</dbReference>
<feature type="transmembrane region" description="Helical" evidence="2">
    <location>
        <begin position="372"/>
        <end position="394"/>
    </location>
</feature>
<keyword evidence="2" id="KW-1133">Transmembrane helix</keyword>
<dbReference type="RefSeq" id="WP_021012299.1">
    <property type="nucleotide sequence ID" value="NC_022198.1"/>
</dbReference>
<dbReference type="PANTHER" id="PTHR41771:SF1">
    <property type="entry name" value="MEMBRANE PROTEIN"/>
    <property type="match status" value="1"/>
</dbReference>
<accession>U3GYP9</accession>
<name>U3GYP9_9CORY</name>
<keyword evidence="4" id="KW-1185">Reference proteome</keyword>
<dbReference type="STRING" id="1348662.CARG_09030"/>
<gene>
    <name evidence="3" type="ORF">CARG_09030</name>
</gene>
<dbReference type="AlphaFoldDB" id="U3GYP9"/>